<keyword evidence="4" id="KW-0732">Signal</keyword>
<evidence type="ECO:0000256" key="5">
    <source>
        <dbReference type="ARBA" id="ARBA00022764"/>
    </source>
</evidence>
<evidence type="ECO:0000256" key="3">
    <source>
        <dbReference type="ARBA" id="ARBA00014754"/>
    </source>
</evidence>
<keyword evidence="9" id="KW-0282">Flagellum</keyword>
<keyword evidence="9" id="KW-0969">Cilium</keyword>
<comment type="similarity">
    <text evidence="2">Belongs to the FlgA family.</text>
</comment>
<comment type="function">
    <text evidence="6">Involved in the assembly process of the P-ring formation. It may associate with FlgF on the rod constituting a structure essential for the P-ring assembly or may act as a modulator protein for the P-ring assembly.</text>
</comment>
<evidence type="ECO:0000256" key="1">
    <source>
        <dbReference type="ARBA" id="ARBA00004418"/>
    </source>
</evidence>
<keyword evidence="7" id="KW-0472">Membrane</keyword>
<protein>
    <recommendedName>
        <fullName evidence="3">Flagella basal body P-ring formation protein FlgA</fullName>
    </recommendedName>
</protein>
<keyword evidence="7" id="KW-0812">Transmembrane</keyword>
<evidence type="ECO:0000256" key="4">
    <source>
        <dbReference type="ARBA" id="ARBA00022729"/>
    </source>
</evidence>
<dbReference type="Gene3D" id="3.90.1210.10">
    <property type="entry name" value="Antifreeze-like/N-acetylneuraminic acid synthase C-terminal domain"/>
    <property type="match status" value="1"/>
</dbReference>
<dbReference type="EMBL" id="FUXX01000016">
    <property type="protein sequence ID" value="SKA61836.1"/>
    <property type="molecule type" value="Genomic_DNA"/>
</dbReference>
<sequence length="276" mass="30466">MARILLHSPPLIIETVAVCTDVYVIMCYYHNETQILFKENPVLFFIKKISTIFLLFLSILPAATNATQAEAEFLSNVAKQYMLAQFTNKDVDKKYVVKVAKLDPNRDYGGKCSGYLTAELQNSEIKKSNVVRITCSRKENPYVINIPVTVSVLRASVVAASNIQRGNVITSSMVEDAFVNENTTAASIINDKNQIIGSKAKKDIRAGEQFKISDITLIAKGDIVTIEASSKNLYIKTQGIALEEGKLNDTIQVRNSKTNKIVTGIVEGPGIVRVIF</sequence>
<dbReference type="GO" id="GO:0042597">
    <property type="term" value="C:periplasmic space"/>
    <property type="evidence" value="ECO:0007669"/>
    <property type="project" value="UniProtKB-SubCell"/>
</dbReference>
<name>A0A1T4VAC5_9GAMM</name>
<evidence type="ECO:0000313" key="9">
    <source>
        <dbReference type="EMBL" id="SKA61836.1"/>
    </source>
</evidence>
<dbReference type="InterPro" id="IPR013974">
    <property type="entry name" value="SAF"/>
</dbReference>
<keyword evidence="7" id="KW-1133">Transmembrane helix</keyword>
<evidence type="ECO:0000259" key="8">
    <source>
        <dbReference type="SMART" id="SM00858"/>
    </source>
</evidence>
<dbReference type="SUPFAM" id="SSF51269">
    <property type="entry name" value="AFP III-like domain"/>
    <property type="match status" value="1"/>
</dbReference>
<organism evidence="9 10">
    <name type="scientific">Succinivibrio dextrinosolvens DSM 3072</name>
    <dbReference type="NCBI Taxonomy" id="1123324"/>
    <lineage>
        <taxon>Bacteria</taxon>
        <taxon>Pseudomonadati</taxon>
        <taxon>Pseudomonadota</taxon>
        <taxon>Gammaproteobacteria</taxon>
        <taxon>Aeromonadales</taxon>
        <taxon>Succinivibrionaceae</taxon>
        <taxon>Succinivibrio</taxon>
    </lineage>
</organism>
<evidence type="ECO:0000256" key="2">
    <source>
        <dbReference type="ARBA" id="ARBA00010474"/>
    </source>
</evidence>
<dbReference type="InterPro" id="IPR036732">
    <property type="entry name" value="AFP_Neu5c_C_sf"/>
</dbReference>
<dbReference type="Pfam" id="PF13144">
    <property type="entry name" value="ChapFlgA"/>
    <property type="match status" value="1"/>
</dbReference>
<evidence type="ECO:0000256" key="7">
    <source>
        <dbReference type="SAM" id="Phobius"/>
    </source>
</evidence>
<dbReference type="GO" id="GO:0044780">
    <property type="term" value="P:bacterial-type flagellum assembly"/>
    <property type="evidence" value="ECO:0007669"/>
    <property type="project" value="InterPro"/>
</dbReference>
<dbReference type="PANTHER" id="PTHR36307">
    <property type="entry name" value="FLAGELLA BASAL BODY P-RING FORMATION PROTEIN FLGA"/>
    <property type="match status" value="1"/>
</dbReference>
<accession>A0A1T4VAC5</accession>
<evidence type="ECO:0000256" key="6">
    <source>
        <dbReference type="ARBA" id="ARBA00025643"/>
    </source>
</evidence>
<keyword evidence="5" id="KW-0574">Periplasm</keyword>
<dbReference type="Proteomes" id="UP000242432">
    <property type="component" value="Unassembled WGS sequence"/>
</dbReference>
<keyword evidence="10" id="KW-1185">Reference proteome</keyword>
<keyword evidence="9" id="KW-0966">Cell projection</keyword>
<feature type="transmembrane region" description="Helical" evidence="7">
    <location>
        <begin position="12"/>
        <end position="30"/>
    </location>
</feature>
<reference evidence="10" key="1">
    <citation type="submission" date="2017-02" db="EMBL/GenBank/DDBJ databases">
        <authorList>
            <person name="Varghese N."/>
            <person name="Submissions S."/>
        </authorList>
    </citation>
    <scope>NUCLEOTIDE SEQUENCE [LARGE SCALE GENOMIC DNA]</scope>
    <source>
        <strain evidence="10">DSM 3072</strain>
    </source>
</reference>
<dbReference type="InterPro" id="IPR039246">
    <property type="entry name" value="Flagellar_FlgA"/>
</dbReference>
<dbReference type="InterPro" id="IPR017585">
    <property type="entry name" value="SAF_FlgA"/>
</dbReference>
<dbReference type="Gene3D" id="2.30.30.760">
    <property type="match status" value="1"/>
</dbReference>
<dbReference type="CDD" id="cd11614">
    <property type="entry name" value="SAF_CpaB_FlgA_like"/>
    <property type="match status" value="1"/>
</dbReference>
<dbReference type="SMART" id="SM00858">
    <property type="entry name" value="SAF"/>
    <property type="match status" value="1"/>
</dbReference>
<comment type="subcellular location">
    <subcellularLocation>
        <location evidence="1">Periplasm</location>
    </subcellularLocation>
</comment>
<dbReference type="PANTHER" id="PTHR36307:SF1">
    <property type="entry name" value="FLAGELLA BASAL BODY P-RING FORMATION PROTEIN FLGA"/>
    <property type="match status" value="1"/>
</dbReference>
<feature type="domain" description="SAF" evidence="8">
    <location>
        <begin position="154"/>
        <end position="216"/>
    </location>
</feature>
<dbReference type="AlphaFoldDB" id="A0A1T4VAC5"/>
<dbReference type="STRING" id="83771.SAMN02910357_02333"/>
<gene>
    <name evidence="9" type="ORF">SAMN02745213_01151</name>
</gene>
<evidence type="ECO:0000313" key="10">
    <source>
        <dbReference type="Proteomes" id="UP000242432"/>
    </source>
</evidence>
<dbReference type="NCBIfam" id="TIGR03170">
    <property type="entry name" value="flgA_cterm"/>
    <property type="match status" value="1"/>
</dbReference>
<proteinExistence type="inferred from homology"/>
<feature type="transmembrane region" description="Helical" evidence="7">
    <location>
        <begin position="42"/>
        <end position="63"/>
    </location>
</feature>